<organism evidence="3 4">
    <name type="scientific">Chryseobacterium lactis</name>
    <dbReference type="NCBI Taxonomy" id="1241981"/>
    <lineage>
        <taxon>Bacteria</taxon>
        <taxon>Pseudomonadati</taxon>
        <taxon>Bacteroidota</taxon>
        <taxon>Flavobacteriia</taxon>
        <taxon>Flavobacteriales</taxon>
        <taxon>Weeksellaceae</taxon>
        <taxon>Chryseobacterium group</taxon>
        <taxon>Chryseobacterium</taxon>
    </lineage>
</organism>
<proteinExistence type="predicted"/>
<evidence type="ECO:0000313" key="5">
    <source>
        <dbReference type="Proteomes" id="UP000279972"/>
    </source>
</evidence>
<keyword evidence="5" id="KW-1185">Reference proteome</keyword>
<evidence type="ECO:0000256" key="1">
    <source>
        <dbReference type="SAM" id="Phobius"/>
    </source>
</evidence>
<keyword evidence="1" id="KW-0812">Transmembrane</keyword>
<keyword evidence="1" id="KW-1133">Transmembrane helix</keyword>
<reference evidence="3 4" key="1">
    <citation type="submission" date="2018-01" db="EMBL/GenBank/DDBJ databases">
        <title>Draft genome sequences of Chryseobacterium lactis NCTC11390, Chryseobacterium oncorhynchi 701B-08, and Chryseobacterium viscerum 687B-08.</title>
        <authorList>
            <person name="Jeong J.-J."/>
            <person name="Lee Y.J."/>
            <person name="Park B."/>
            <person name="Choi I.-G."/>
            <person name="Kim K.D."/>
        </authorList>
    </citation>
    <scope>NUCLEOTIDE SEQUENCE [LARGE SCALE GENOMIC DNA]</scope>
    <source>
        <strain evidence="3 4">NCTC11390</strain>
    </source>
</reference>
<evidence type="ECO:0000313" key="2">
    <source>
        <dbReference type="EMBL" id="AZA83029.1"/>
    </source>
</evidence>
<evidence type="ECO:0000313" key="3">
    <source>
        <dbReference type="EMBL" id="PNW12302.1"/>
    </source>
</evidence>
<reference evidence="2 5" key="2">
    <citation type="submission" date="2018-11" db="EMBL/GenBank/DDBJ databases">
        <title>Proposal to divide the Flavobacteriaceae and reorganize its genera based on Amino Acid Identity values calculated from whole genome sequences.</title>
        <authorList>
            <person name="Nicholson A.C."/>
            <person name="Gulvik C.A."/>
            <person name="Whitney A.M."/>
            <person name="Humrighouse B.W."/>
            <person name="Bell M."/>
            <person name="Holmes B."/>
            <person name="Steigerwalt A.G."/>
            <person name="Villarma A."/>
            <person name="Sheth M."/>
            <person name="Batra D."/>
            <person name="Pryor J."/>
            <person name="Bernardet J.-F."/>
            <person name="Hugo C."/>
            <person name="Kampfer P."/>
            <person name="Newman J."/>
            <person name="McQuiston J.R."/>
        </authorList>
    </citation>
    <scope>NUCLEOTIDE SEQUENCE [LARGE SCALE GENOMIC DNA]</scope>
    <source>
        <strain evidence="2 5">KC_1864</strain>
    </source>
</reference>
<dbReference type="Proteomes" id="UP000279972">
    <property type="component" value="Chromosome"/>
</dbReference>
<keyword evidence="1" id="KW-0472">Membrane</keyword>
<dbReference type="AlphaFoldDB" id="A0A3G6RED8"/>
<dbReference type="Proteomes" id="UP000236262">
    <property type="component" value="Unassembled WGS sequence"/>
</dbReference>
<dbReference type="EMBL" id="CP033924">
    <property type="protein sequence ID" value="AZA83029.1"/>
    <property type="molecule type" value="Genomic_DNA"/>
</dbReference>
<dbReference type="KEGG" id="clac:EG342_14585"/>
<accession>A0A3G6RED8</accession>
<evidence type="ECO:0000313" key="4">
    <source>
        <dbReference type="Proteomes" id="UP000236262"/>
    </source>
</evidence>
<gene>
    <name evidence="3" type="ORF">C1637_17170</name>
    <name evidence="2" type="ORF">EG342_14585</name>
</gene>
<sequence length="74" mass="9351">MDFRFQIFVSDVWRLFIFYIFTFYFKFGKQKSRQSFQIIGRYFISEFQSPQFSLYEKNIVYRRSEFSSLFFLQK</sequence>
<feature type="transmembrane region" description="Helical" evidence="1">
    <location>
        <begin position="6"/>
        <end position="25"/>
    </location>
</feature>
<dbReference type="EMBL" id="PPEH01000007">
    <property type="protein sequence ID" value="PNW12302.1"/>
    <property type="molecule type" value="Genomic_DNA"/>
</dbReference>
<protein>
    <submittedName>
        <fullName evidence="3">Uncharacterized protein</fullName>
    </submittedName>
</protein>
<name>A0A3G6RED8_CHRLC</name>